<dbReference type="InterPro" id="IPR036291">
    <property type="entry name" value="NAD(P)-bd_dom_sf"/>
</dbReference>
<keyword evidence="5" id="KW-0808">Transferase</keyword>
<feature type="transmembrane region" description="Helical" evidence="9">
    <location>
        <begin position="282"/>
        <end position="308"/>
    </location>
</feature>
<evidence type="ECO:0000256" key="2">
    <source>
        <dbReference type="ARBA" id="ARBA00004236"/>
    </source>
</evidence>
<sequence length="479" mass="55262">MIDMNTSQIALRLFYERKWVKWVKVSIDILSLQIALVFVWMVCSYFSDWFQLELSAQTYWDLSIALLLIPLTYWLMKLYPGYGLATVERFRRRVRATFIFFVGFISWDFLVNCSGRSMAIILLTFMFALILPPIFQYLGRRLLLYFDCWGMPVIILGAGKTGEQLVRNLISDKNLGLRPIAVLDDDESRWGESIVDVPIVGGFSKASEFNTTVTCAFLAIPGAGRCRIAELVRNLPFSSVVIIPDLSGIQSLWVEVRDLDGVVGLELKKKLLQRSNWYFKRFMDYFIGLPLFILSIPVYVLAALWIVIVSPGNPFYCQVREGVNGIKFKVWKLRTMYPQADKLLNEYLESNPAAKTEWNTYFKLKNDPRIIRGIGSILRKTSLDELPQLWNVLKGEMSLVGPRPFPHYHLERFDEDFRCLRRSVLPGMTGLWQVSARSDGDLQVQESLDTYYIRNWSIWLDVYLLGRTFAVVLSGKGAY</sequence>
<feature type="transmembrane region" description="Helical" evidence="9">
    <location>
        <begin position="21"/>
        <end position="42"/>
    </location>
</feature>
<dbReference type="Pfam" id="PF02397">
    <property type="entry name" value="Bac_transf"/>
    <property type="match status" value="1"/>
</dbReference>
<evidence type="ECO:0000256" key="8">
    <source>
        <dbReference type="ARBA" id="ARBA00023136"/>
    </source>
</evidence>
<evidence type="ECO:0000256" key="1">
    <source>
        <dbReference type="ARBA" id="ARBA00004141"/>
    </source>
</evidence>
<evidence type="ECO:0000256" key="6">
    <source>
        <dbReference type="ARBA" id="ARBA00022692"/>
    </source>
</evidence>
<evidence type="ECO:0000256" key="9">
    <source>
        <dbReference type="SAM" id="Phobius"/>
    </source>
</evidence>
<comment type="similarity">
    <text evidence="3">Belongs to the bacterial sugar transferase family.</text>
</comment>
<dbReference type="PANTHER" id="PTHR30576">
    <property type="entry name" value="COLANIC BIOSYNTHESIS UDP-GLUCOSE LIPID CARRIER TRANSFERASE"/>
    <property type="match status" value="1"/>
</dbReference>
<dbReference type="InterPro" id="IPR003362">
    <property type="entry name" value="Bact_transf"/>
</dbReference>
<evidence type="ECO:0000256" key="3">
    <source>
        <dbReference type="ARBA" id="ARBA00006464"/>
    </source>
</evidence>
<dbReference type="NCBIfam" id="TIGR03025">
    <property type="entry name" value="EPS_sugtrans"/>
    <property type="match status" value="1"/>
</dbReference>
<feature type="transmembrane region" description="Helical" evidence="9">
    <location>
        <begin position="62"/>
        <end position="82"/>
    </location>
</feature>
<proteinExistence type="inferred from homology"/>
<feature type="transmembrane region" description="Helical" evidence="9">
    <location>
        <begin position="94"/>
        <end position="111"/>
    </location>
</feature>
<dbReference type="SUPFAM" id="SSF51735">
    <property type="entry name" value="NAD(P)-binding Rossmann-fold domains"/>
    <property type="match status" value="1"/>
</dbReference>
<evidence type="ECO:0000256" key="7">
    <source>
        <dbReference type="ARBA" id="ARBA00022989"/>
    </source>
</evidence>
<reference evidence="11 12" key="1">
    <citation type="submission" date="2021-03" db="EMBL/GenBank/DDBJ databases">
        <title>Geobacter metallireducens gen. nov. sp. nov., a microorganism capable of coupling the complete oxidation of organic compounds to the reduction of iron and other metals.</title>
        <authorList>
            <person name="Li Y."/>
        </authorList>
    </citation>
    <scope>NUCLEOTIDE SEQUENCE [LARGE SCALE GENOMIC DNA]</scope>
    <source>
        <strain evidence="11 12">Jerry-YX</strain>
    </source>
</reference>
<name>A0ABX7Q1C4_9BACT</name>
<evidence type="ECO:0000256" key="5">
    <source>
        <dbReference type="ARBA" id="ARBA00022679"/>
    </source>
</evidence>
<dbReference type="Proteomes" id="UP000663651">
    <property type="component" value="Chromosome"/>
</dbReference>
<evidence type="ECO:0000313" key="12">
    <source>
        <dbReference type="Proteomes" id="UP000663651"/>
    </source>
</evidence>
<feature type="domain" description="Bacterial sugar transferase" evidence="10">
    <location>
        <begin position="280"/>
        <end position="473"/>
    </location>
</feature>
<dbReference type="NCBIfam" id="TIGR03022">
    <property type="entry name" value="WbaP_sugtrans"/>
    <property type="match status" value="1"/>
</dbReference>
<protein>
    <submittedName>
        <fullName evidence="11">Undecaprenyl-phosphate galactose phosphotransferase WbaP</fullName>
    </submittedName>
</protein>
<keyword evidence="4" id="KW-1003">Cell membrane</keyword>
<keyword evidence="7 9" id="KW-1133">Transmembrane helix</keyword>
<dbReference type="InterPro" id="IPR017475">
    <property type="entry name" value="EPS_sugar_tfrase"/>
</dbReference>
<evidence type="ECO:0000256" key="4">
    <source>
        <dbReference type="ARBA" id="ARBA00022475"/>
    </source>
</evidence>
<organism evidence="11 12">
    <name type="scientific">Geobacter benzoatilyticus</name>
    <dbReference type="NCBI Taxonomy" id="2815309"/>
    <lineage>
        <taxon>Bacteria</taxon>
        <taxon>Pseudomonadati</taxon>
        <taxon>Thermodesulfobacteriota</taxon>
        <taxon>Desulfuromonadia</taxon>
        <taxon>Geobacterales</taxon>
        <taxon>Geobacteraceae</taxon>
        <taxon>Geobacter</taxon>
    </lineage>
</organism>
<keyword evidence="12" id="KW-1185">Reference proteome</keyword>
<feature type="transmembrane region" description="Helical" evidence="9">
    <location>
        <begin position="117"/>
        <end position="135"/>
    </location>
</feature>
<dbReference type="Gene3D" id="3.40.50.720">
    <property type="entry name" value="NAD(P)-binding Rossmann-like Domain"/>
    <property type="match status" value="1"/>
</dbReference>
<gene>
    <name evidence="11" type="primary">wbaP</name>
    <name evidence="11" type="ORF">JZM60_11930</name>
</gene>
<dbReference type="InterPro" id="IPR017472">
    <property type="entry name" value="Undecaprenyl-P_galact_Ptfrase"/>
</dbReference>
<dbReference type="PANTHER" id="PTHR30576:SF4">
    <property type="entry name" value="UNDECAPRENYL-PHOSPHATE GALACTOSE PHOSPHOTRANSFERASE"/>
    <property type="match status" value="1"/>
</dbReference>
<evidence type="ECO:0000259" key="10">
    <source>
        <dbReference type="Pfam" id="PF02397"/>
    </source>
</evidence>
<keyword evidence="8 9" id="KW-0472">Membrane</keyword>
<accession>A0ABX7Q1C4</accession>
<keyword evidence="6 9" id="KW-0812">Transmembrane</keyword>
<dbReference type="EMBL" id="CP071382">
    <property type="protein sequence ID" value="QSV44860.1"/>
    <property type="molecule type" value="Genomic_DNA"/>
</dbReference>
<comment type="subcellular location">
    <subcellularLocation>
        <location evidence="2">Cell membrane</location>
    </subcellularLocation>
    <subcellularLocation>
        <location evidence="1">Membrane</location>
        <topology evidence="1">Multi-pass membrane protein</topology>
    </subcellularLocation>
</comment>
<evidence type="ECO:0000313" key="11">
    <source>
        <dbReference type="EMBL" id="QSV44860.1"/>
    </source>
</evidence>